<proteinExistence type="predicted"/>
<organism evidence="1">
    <name type="scientific">Arabidopsis thaliana</name>
    <name type="common">Mouse-ear cress</name>
    <dbReference type="NCBI Taxonomy" id="3702"/>
    <lineage>
        <taxon>Eukaryota</taxon>
        <taxon>Viridiplantae</taxon>
        <taxon>Streptophyta</taxon>
        <taxon>Embryophyta</taxon>
        <taxon>Tracheophyta</taxon>
        <taxon>Spermatophyta</taxon>
        <taxon>Magnoliopsida</taxon>
        <taxon>eudicotyledons</taxon>
        <taxon>Gunneridae</taxon>
        <taxon>Pentapetalae</taxon>
        <taxon>rosids</taxon>
        <taxon>malvids</taxon>
        <taxon>Brassicales</taxon>
        <taxon>Brassicaceae</taxon>
        <taxon>Camelineae</taxon>
        <taxon>Arabidopsis</taxon>
    </lineage>
</organism>
<protein>
    <submittedName>
        <fullName evidence="1">F28K19.19</fullName>
    </submittedName>
</protein>
<dbReference type="AlphaFoldDB" id="Q9SH03"/>
<reference key="2">
    <citation type="journal article" date="2000" name="Nature">
        <title>Sequence and analysis of chromosome 1 of the plant Arabidopsis thaliana.</title>
        <authorList>
            <person name="Theologis A."/>
            <person name="Ecker J.R."/>
            <person name="Palm C.J."/>
            <person name="Federspiel N.A."/>
            <person name="Kaul S."/>
            <person name="White O."/>
            <person name="Alonso J."/>
            <person name="Altafi H."/>
            <person name="Araujo R."/>
            <person name="Bowman C.L."/>
            <person name="Brooks S.Y."/>
            <person name="Buehler E."/>
            <person name="Chan A."/>
            <person name="Chao Q."/>
            <person name="Chen H."/>
            <person name="Cheuk R.F."/>
            <person name="Chin C.W."/>
            <person name="Chung M.K."/>
            <person name="Conn L."/>
            <person name="Conway A.B."/>
            <person name="Conway A.R."/>
            <person name="Creasy T.H."/>
            <person name="Dewar K."/>
            <person name="Dunn P."/>
            <person name="Etgu P."/>
            <person name="Feldblyum T.V."/>
            <person name="Feng J."/>
            <person name="Fong B."/>
            <person name="Fujii C.Y."/>
            <person name="Gill J.E."/>
            <person name="Goldsmith A.D."/>
            <person name="Haas B."/>
            <person name="Hansen N.F."/>
            <person name="Hughes B."/>
            <person name="Huizar L."/>
            <person name="Hunter J.L."/>
            <person name="Jenkins J."/>
            <person name="Johnson-Hopson C."/>
            <person name="Khan S."/>
            <person name="Khaykin E."/>
            <person name="Kim C.J."/>
            <person name="Koo H.L."/>
            <person name="Kremenetskaia I."/>
            <person name="Kurtz D.B."/>
            <person name="Kwan A."/>
            <person name="Lam B."/>
            <person name="Langin-Hooper S."/>
            <person name="Lee A."/>
            <person name="Lee J.M."/>
            <person name="Lenz C.A."/>
            <person name="Li J.H."/>
            <person name="Li Y."/>
            <person name="Lin X."/>
            <person name="Liu S.X."/>
            <person name="Liu Z.A."/>
            <person name="Luros J.S."/>
            <person name="Maiti R."/>
            <person name="Marziali A."/>
            <person name="Militscher J."/>
            <person name="Miranda M."/>
            <person name="Nguyen M."/>
            <person name="Nierman W.C."/>
            <person name="Osborne B.I."/>
            <person name="Pai G."/>
            <person name="Peterson J."/>
            <person name="Pham P.K."/>
            <person name="Rizzo M."/>
            <person name="Rooney T."/>
            <person name="Rowley D."/>
            <person name="Sakano H."/>
            <person name="Salzberg S.L."/>
            <person name="Schwartz J.R."/>
            <person name="Shinn P."/>
            <person name="Southwick A.M."/>
            <person name="Sun H."/>
            <person name="Tallon L.J."/>
            <person name="Tambunga G."/>
            <person name="Toriumi M.J."/>
            <person name="Town C.D."/>
            <person name="Utterback T."/>
            <person name="Van Aken S."/>
            <person name="Vaysberg M."/>
            <person name="Vysotskaia V.S."/>
            <person name="Walker M."/>
            <person name="Wu D."/>
            <person name="Yu G."/>
            <person name="Fraser C.M."/>
            <person name="Venter J.C."/>
            <person name="Davis R.W."/>
        </authorList>
    </citation>
    <scope>NUCLEOTIDE SEQUENCE [LARGE SCALE GENOMIC DNA]</scope>
    <source>
        <strain>cv. Columbia</strain>
    </source>
</reference>
<reference evidence="1" key="1">
    <citation type="submission" date="1999-09" db="EMBL/GenBank/DDBJ databases">
        <title>Genomic sequence for Arabidopsis thaliana BAC F28K19 from chromosome I.</title>
        <authorList>
            <person name="Khan S."/>
            <person name="Brooks S."/>
            <person name="Buehler E."/>
            <person name="Chao Q."/>
            <person name="Dunn P."/>
            <person name="Kim C."/>
            <person name="Shinn P."/>
            <person name="Altafi H."/>
            <person name="Araujo R."/>
            <person name="Conn L."/>
            <person name="Conway A.B."/>
            <person name="Gonzalez A."/>
            <person name="Hansen N.F."/>
            <person name="Huizar L."/>
            <person name="Kremenetskaia I."/>
            <person name="Lenz C."/>
            <person name="Li J."/>
            <person name="Liu S."/>
            <person name="Luros S."/>
            <person name="Rowley D."/>
            <person name="Schwartz J."/>
            <person name="Toriumi M."/>
            <person name="Vysotskaia V."/>
            <person name="Yu G."/>
            <person name="Davis R.W."/>
            <person name="Federspiel N.A."/>
            <person name="Theologis A."/>
            <person name="Ecker J.R."/>
        </authorList>
    </citation>
    <scope>NUCLEOTIDE SEQUENCE</scope>
</reference>
<name>Q9SH03_ARATH</name>
<accession>Q9SH03</accession>
<evidence type="ECO:0000313" key="1">
    <source>
        <dbReference type="EMBL" id="AAF17695.1"/>
    </source>
</evidence>
<dbReference type="EMBL" id="AC009243">
    <property type="protein sequence ID" value="AAF17695.1"/>
    <property type="molecule type" value="Genomic_DNA"/>
</dbReference>
<sequence>MYILYIMYIKHEKHVLLSNMHMIMRLYPLISFKKIKQIKSGLIVTYAFFYFKKKTLVSINLCDIWEKKHKILI</sequence>
<reference evidence="1" key="3">
    <citation type="submission" date="2000-10" db="EMBL/GenBank/DDBJ databases">
        <authorList>
            <person name="Chao Q."/>
            <person name="Brooks S."/>
            <person name="Buehler E."/>
            <person name="Johnson-Hopson C."/>
            <person name="Khan S."/>
            <person name="Kim C."/>
            <person name="Shinn P."/>
            <person name="Altafi H."/>
            <person name="Bei B."/>
            <person name="Chin C."/>
            <person name="Chiou J."/>
            <person name="Choi E."/>
            <person name="Conn L."/>
            <person name="Conway A."/>
            <person name="Gonzalez A."/>
            <person name="Hansen N."/>
            <person name="Howing B."/>
            <person name="Koo T."/>
            <person name="Lam B."/>
            <person name="Lee J."/>
            <person name="Lenz C."/>
            <person name="Li J."/>
            <person name="Liu A."/>
            <person name="Liu J."/>
            <person name="Liu S."/>
            <person name="Mukharsky N."/>
            <person name="Nguyen M."/>
            <person name="Palm C."/>
            <person name="Pham P."/>
            <person name="Sakano H."/>
            <person name="Schwartz J."/>
            <person name="Southwick A."/>
            <person name="Thaveri A."/>
            <person name="Toriumi M."/>
            <person name="Vaysberg M."/>
            <person name="Yu G."/>
            <person name="Davis R."/>
            <person name="Federspiel N."/>
            <person name="Theologis A."/>
            <person name="Ecker J."/>
        </authorList>
    </citation>
    <scope>NUCLEOTIDE SEQUENCE</scope>
</reference>